<protein>
    <recommendedName>
        <fullName evidence="1">diguanylate cyclase</fullName>
        <ecNumber evidence="1">2.7.7.65</ecNumber>
    </recommendedName>
</protein>
<accession>A0A7W9TZ48</accession>
<dbReference type="PROSITE" id="PS50887">
    <property type="entry name" value="GGDEF"/>
    <property type="match status" value="1"/>
</dbReference>
<evidence type="ECO:0000256" key="1">
    <source>
        <dbReference type="ARBA" id="ARBA00012528"/>
    </source>
</evidence>
<keyword evidence="6" id="KW-1185">Reference proteome</keyword>
<proteinExistence type="predicted"/>
<dbReference type="SMART" id="SM00267">
    <property type="entry name" value="GGDEF"/>
    <property type="match status" value="1"/>
</dbReference>
<evidence type="ECO:0000256" key="2">
    <source>
        <dbReference type="ARBA" id="ARBA00034247"/>
    </source>
</evidence>
<dbReference type="SUPFAM" id="SSF55785">
    <property type="entry name" value="PYP-like sensor domain (PAS domain)"/>
    <property type="match status" value="1"/>
</dbReference>
<evidence type="ECO:0000259" key="4">
    <source>
        <dbReference type="PROSITE" id="PS50887"/>
    </source>
</evidence>
<dbReference type="AlphaFoldDB" id="A0A7W9TZ48"/>
<dbReference type="InterPro" id="IPR043128">
    <property type="entry name" value="Rev_trsase/Diguanyl_cyclase"/>
</dbReference>
<reference evidence="5 6" key="1">
    <citation type="submission" date="2020-08" db="EMBL/GenBank/DDBJ databases">
        <title>Above-ground endophytic microbial communities from plants in different locations in the United States.</title>
        <authorList>
            <person name="Frank C."/>
        </authorList>
    </citation>
    <scope>NUCLEOTIDE SEQUENCE [LARGE SCALE GENOMIC DNA]</scope>
    <source>
        <strain evidence="5 6">WP4_2_2</strain>
    </source>
</reference>
<dbReference type="NCBIfam" id="TIGR00254">
    <property type="entry name" value="GGDEF"/>
    <property type="match status" value="1"/>
</dbReference>
<comment type="catalytic activity">
    <reaction evidence="2">
        <text>2 GTP = 3',3'-c-di-GMP + 2 diphosphate</text>
        <dbReference type="Rhea" id="RHEA:24898"/>
        <dbReference type="ChEBI" id="CHEBI:33019"/>
        <dbReference type="ChEBI" id="CHEBI:37565"/>
        <dbReference type="ChEBI" id="CHEBI:58805"/>
        <dbReference type="EC" id="2.7.7.65"/>
    </reaction>
</comment>
<dbReference type="InterPro" id="IPR000014">
    <property type="entry name" value="PAS"/>
</dbReference>
<dbReference type="EMBL" id="JACHBW010000011">
    <property type="protein sequence ID" value="MBB6104029.1"/>
    <property type="molecule type" value="Genomic_DNA"/>
</dbReference>
<feature type="domain" description="PAS" evidence="3">
    <location>
        <begin position="47"/>
        <end position="110"/>
    </location>
</feature>
<dbReference type="SUPFAM" id="SSF55073">
    <property type="entry name" value="Nucleotide cyclase"/>
    <property type="match status" value="1"/>
</dbReference>
<feature type="domain" description="GGDEF" evidence="4">
    <location>
        <begin position="215"/>
        <end position="348"/>
    </location>
</feature>
<dbReference type="Gene3D" id="3.30.70.270">
    <property type="match status" value="1"/>
</dbReference>
<organism evidence="5 6">
    <name type="scientific">Paraburkholderia bannensis</name>
    <dbReference type="NCBI Taxonomy" id="765414"/>
    <lineage>
        <taxon>Bacteria</taxon>
        <taxon>Pseudomonadati</taxon>
        <taxon>Pseudomonadota</taxon>
        <taxon>Betaproteobacteria</taxon>
        <taxon>Burkholderiales</taxon>
        <taxon>Burkholderiaceae</taxon>
        <taxon>Paraburkholderia</taxon>
    </lineage>
</organism>
<evidence type="ECO:0000313" key="6">
    <source>
        <dbReference type="Proteomes" id="UP000571554"/>
    </source>
</evidence>
<dbReference type="PANTHER" id="PTHR45138">
    <property type="entry name" value="REGULATORY COMPONENTS OF SENSORY TRANSDUCTION SYSTEM"/>
    <property type="match status" value="1"/>
</dbReference>
<dbReference type="InterPro" id="IPR029787">
    <property type="entry name" value="Nucleotide_cyclase"/>
</dbReference>
<dbReference type="NCBIfam" id="TIGR00229">
    <property type="entry name" value="sensory_box"/>
    <property type="match status" value="1"/>
</dbReference>
<dbReference type="CDD" id="cd00130">
    <property type="entry name" value="PAS"/>
    <property type="match status" value="1"/>
</dbReference>
<dbReference type="FunFam" id="3.30.70.270:FF:000001">
    <property type="entry name" value="Diguanylate cyclase domain protein"/>
    <property type="match status" value="1"/>
</dbReference>
<dbReference type="Gene3D" id="3.30.450.20">
    <property type="entry name" value="PAS domain"/>
    <property type="match status" value="1"/>
</dbReference>
<evidence type="ECO:0000313" key="5">
    <source>
        <dbReference type="EMBL" id="MBB6104029.1"/>
    </source>
</evidence>
<dbReference type="Proteomes" id="UP000571554">
    <property type="component" value="Unassembled WGS sequence"/>
</dbReference>
<dbReference type="Pfam" id="PF08448">
    <property type="entry name" value="PAS_4"/>
    <property type="match status" value="1"/>
</dbReference>
<dbReference type="PROSITE" id="PS50112">
    <property type="entry name" value="PAS"/>
    <property type="match status" value="1"/>
</dbReference>
<dbReference type="SMART" id="SM00091">
    <property type="entry name" value="PAS"/>
    <property type="match status" value="1"/>
</dbReference>
<dbReference type="InterPro" id="IPR000160">
    <property type="entry name" value="GGDEF_dom"/>
</dbReference>
<dbReference type="PANTHER" id="PTHR45138:SF9">
    <property type="entry name" value="DIGUANYLATE CYCLASE DGCM-RELATED"/>
    <property type="match status" value="1"/>
</dbReference>
<name>A0A7W9TZ48_9BURK</name>
<dbReference type="RefSeq" id="WP_260175301.1">
    <property type="nucleotide sequence ID" value="NZ_JACHBW010000011.1"/>
</dbReference>
<dbReference type="InterPro" id="IPR035965">
    <property type="entry name" value="PAS-like_dom_sf"/>
</dbReference>
<dbReference type="EC" id="2.7.7.65" evidence="1"/>
<gene>
    <name evidence="5" type="ORF">F4827_003888</name>
</gene>
<evidence type="ECO:0000259" key="3">
    <source>
        <dbReference type="PROSITE" id="PS50112"/>
    </source>
</evidence>
<dbReference type="GO" id="GO:0052621">
    <property type="term" value="F:diguanylate cyclase activity"/>
    <property type="evidence" value="ECO:0007669"/>
    <property type="project" value="UniProtKB-EC"/>
</dbReference>
<dbReference type="InterPro" id="IPR013656">
    <property type="entry name" value="PAS_4"/>
</dbReference>
<dbReference type="CDD" id="cd01949">
    <property type="entry name" value="GGDEF"/>
    <property type="match status" value="1"/>
</dbReference>
<comment type="caution">
    <text evidence="5">The sequence shown here is derived from an EMBL/GenBank/DDBJ whole genome shotgun (WGS) entry which is preliminary data.</text>
</comment>
<dbReference type="InterPro" id="IPR050469">
    <property type="entry name" value="Diguanylate_Cyclase"/>
</dbReference>
<dbReference type="Pfam" id="PF00990">
    <property type="entry name" value="GGDEF"/>
    <property type="match status" value="1"/>
</dbReference>
<sequence length="360" mass="40425">MQTRACTHSFTRAIQMIRYPENDKAGVANEQSIPDALQGDALLTQLVVERLNLGIFVLDRNLNVLLWNRFMQDHSGVDAEDVIGRPVFERFPELPRAWLERKVESVFQLGGFAFSSWEQRPYLFRFDHDRPITGGVDYMQQDCTFIPLLRDREVIAVCVTITDVTHVSVMQREREDAVSRLREYANRDGLTGIGNRRYFETRLAEEFSRWQRYGGELSVLLFDLDHFKKINDDFGHVAGDTVLRTMAQRVAGVVRKEDIFGRFGGEEFALLLPGTPLDHATHVAEKIRRTIGDTPVEVQGEVIAVTASVGVTSVKHGTPDPDTLISDADAALYDAKRRGRNLVVAGCKPCLSGCESGTAP</sequence>